<dbReference type="InterPro" id="IPR029787">
    <property type="entry name" value="Nucleotide_cyclase"/>
</dbReference>
<organism evidence="4 5">
    <name type="scientific">Motilimonas cestriensis</name>
    <dbReference type="NCBI Taxonomy" id="2742685"/>
    <lineage>
        <taxon>Bacteria</taxon>
        <taxon>Pseudomonadati</taxon>
        <taxon>Pseudomonadota</taxon>
        <taxon>Gammaproteobacteria</taxon>
        <taxon>Alteromonadales</taxon>
        <taxon>Alteromonadales genera incertae sedis</taxon>
        <taxon>Motilimonas</taxon>
    </lineage>
</organism>
<dbReference type="InterPro" id="IPR000160">
    <property type="entry name" value="GGDEF_dom"/>
</dbReference>
<dbReference type="InterPro" id="IPR029016">
    <property type="entry name" value="GAF-like_dom_sf"/>
</dbReference>
<dbReference type="Gene3D" id="3.30.70.270">
    <property type="match status" value="1"/>
</dbReference>
<evidence type="ECO:0000259" key="3">
    <source>
        <dbReference type="PROSITE" id="PS50887"/>
    </source>
</evidence>
<evidence type="ECO:0000313" key="4">
    <source>
        <dbReference type="EMBL" id="MCE2597038.1"/>
    </source>
</evidence>
<dbReference type="SUPFAM" id="SSF55781">
    <property type="entry name" value="GAF domain-like"/>
    <property type="match status" value="2"/>
</dbReference>
<dbReference type="SUPFAM" id="SSF55073">
    <property type="entry name" value="Nucleotide cyclase"/>
    <property type="match status" value="1"/>
</dbReference>
<reference evidence="4 5" key="1">
    <citation type="journal article" date="2022" name="Environ. Microbiol. Rep.">
        <title>Eco-phylogenetic analyses reveal divergent evolution of vitamin B12 metabolism in the marine bacterial family 'Psychromonadaceae'.</title>
        <authorList>
            <person name="Jin X."/>
            <person name="Yang Y."/>
            <person name="Cao H."/>
            <person name="Gao B."/>
            <person name="Zhao Z."/>
        </authorList>
    </citation>
    <scope>NUCLEOTIDE SEQUENCE [LARGE SCALE GENOMIC DNA]</scope>
    <source>
        <strain evidence="4 5">MKS20</strain>
    </source>
</reference>
<dbReference type="InterPro" id="IPR043128">
    <property type="entry name" value="Rev_trsase/Diguanyl_cyclase"/>
</dbReference>
<dbReference type="InterPro" id="IPR050469">
    <property type="entry name" value="Diguanylate_Cyclase"/>
</dbReference>
<comment type="caution">
    <text evidence="4">The sequence shown here is derived from an EMBL/GenBank/DDBJ whole genome shotgun (WGS) entry which is preliminary data.</text>
</comment>
<accession>A0ABS8WFG2</accession>
<dbReference type="Gene3D" id="3.30.450.40">
    <property type="match status" value="2"/>
</dbReference>
<dbReference type="RefSeq" id="WP_233054784.1">
    <property type="nucleotide sequence ID" value="NZ_JAIMJA010000030.1"/>
</dbReference>
<sequence>MRSMSDAELLTLKQKLHSLQDGRQLRECLFEFIFKRTEAINAYLLAQDPHFQLICQQKKSHPARHESTPLNQTELEVPEEMLWLFFQRGAQLPPFYNFEQIPELSLDKEKYQAYRHFYGVNLLQIHQEQILLLVELPQSAKAPTNCEEDPNLLNILNQSALAMQGFELKQKIFQQTFERDKKEGFLKDEISRQKVFIEHMSKLQQVNLKLSSCLDLDSLYLNAVTSVREDLGFDRASLYLIDHSTQSMSGTYGTDVRGITTDEYQANFKLSSLAPLFFEALSNPKQNLVILENAPLYTLKEIVGQGWNAMLILRDGEQAIGWLAIDNLINKAPLHEYQKKLLQHYGAALSQQLIRRRSESDLIFLNNAISEMSDASSVLDVCHIAVKLARTKMNLDRVAIMLSNSDNTKLTGTYGTDMTGKVVDESYYESAKPDTEIMRLATTSGKNYCFMDPAPLYQDAKIIGYGWNMVVCLRSKDAIMGYLFADNFTHRRVLNSGQKELIRLFGLNVAQMISKRRAEEQVIAFNIELEAKVAQRTYELETLNKKLETLSTEDPLTGLHNRRSFEQTLENEWSRMTRLKKPLCAIMLDVDFFKNYNDLYGHLSGDACLKDVADSLKKVCHRATDCCARFGGEEFIVLSPDTNAEQGQVMAKKIQQTIRDLKLPHKESKVKPYLTVSIGVAALTPTPEISTKQLIEQADKAMYKAKSAGRNQIVLAPSG</sequence>
<feature type="domain" description="GGDEF" evidence="3">
    <location>
        <begin position="581"/>
        <end position="718"/>
    </location>
</feature>
<dbReference type="NCBIfam" id="TIGR00254">
    <property type="entry name" value="GGDEF"/>
    <property type="match status" value="1"/>
</dbReference>
<dbReference type="PROSITE" id="PS50887">
    <property type="entry name" value="GGDEF"/>
    <property type="match status" value="1"/>
</dbReference>
<dbReference type="Proteomes" id="UP001201273">
    <property type="component" value="Unassembled WGS sequence"/>
</dbReference>
<evidence type="ECO:0000313" key="5">
    <source>
        <dbReference type="Proteomes" id="UP001201273"/>
    </source>
</evidence>
<dbReference type="SMART" id="SM00267">
    <property type="entry name" value="GGDEF"/>
    <property type="match status" value="1"/>
</dbReference>
<comment type="catalytic activity">
    <reaction evidence="2">
        <text>2 GTP = 3',3'-c-di-GMP + 2 diphosphate</text>
        <dbReference type="Rhea" id="RHEA:24898"/>
        <dbReference type="ChEBI" id="CHEBI:33019"/>
        <dbReference type="ChEBI" id="CHEBI:37565"/>
        <dbReference type="ChEBI" id="CHEBI:58805"/>
        <dbReference type="EC" id="2.7.7.65"/>
    </reaction>
</comment>
<evidence type="ECO:0000256" key="1">
    <source>
        <dbReference type="ARBA" id="ARBA00012528"/>
    </source>
</evidence>
<protein>
    <recommendedName>
        <fullName evidence="1">diguanylate cyclase</fullName>
        <ecNumber evidence="1">2.7.7.65</ecNumber>
    </recommendedName>
</protein>
<name>A0ABS8WFG2_9GAMM</name>
<dbReference type="CDD" id="cd01949">
    <property type="entry name" value="GGDEF"/>
    <property type="match status" value="1"/>
</dbReference>
<gene>
    <name evidence="4" type="ORF">K6Y31_19870</name>
</gene>
<evidence type="ECO:0000256" key="2">
    <source>
        <dbReference type="ARBA" id="ARBA00034247"/>
    </source>
</evidence>
<dbReference type="PANTHER" id="PTHR45138:SF9">
    <property type="entry name" value="DIGUANYLATE CYCLASE DGCM-RELATED"/>
    <property type="match status" value="1"/>
</dbReference>
<dbReference type="Pfam" id="PF00990">
    <property type="entry name" value="GGDEF"/>
    <property type="match status" value="1"/>
</dbReference>
<proteinExistence type="predicted"/>
<keyword evidence="5" id="KW-1185">Reference proteome</keyword>
<dbReference type="PANTHER" id="PTHR45138">
    <property type="entry name" value="REGULATORY COMPONENTS OF SENSORY TRANSDUCTION SYSTEM"/>
    <property type="match status" value="1"/>
</dbReference>
<dbReference type="InterPro" id="IPR003018">
    <property type="entry name" value="GAF"/>
</dbReference>
<dbReference type="EMBL" id="JAIMJA010000030">
    <property type="protein sequence ID" value="MCE2597038.1"/>
    <property type="molecule type" value="Genomic_DNA"/>
</dbReference>
<dbReference type="EC" id="2.7.7.65" evidence="1"/>
<dbReference type="SMART" id="SM00065">
    <property type="entry name" value="GAF"/>
    <property type="match status" value="2"/>
</dbReference>